<dbReference type="GO" id="GO:0016705">
    <property type="term" value="F:oxidoreductase activity, acting on paired donors, with incorporation or reduction of molecular oxygen"/>
    <property type="evidence" value="ECO:0007669"/>
    <property type="project" value="InterPro"/>
</dbReference>
<dbReference type="GO" id="GO:0004497">
    <property type="term" value="F:monooxygenase activity"/>
    <property type="evidence" value="ECO:0007669"/>
    <property type="project" value="UniProtKB-KW"/>
</dbReference>
<organism evidence="5 6">
    <name type="scientific">Pristionchus fissidentatus</name>
    <dbReference type="NCBI Taxonomy" id="1538716"/>
    <lineage>
        <taxon>Eukaryota</taxon>
        <taxon>Metazoa</taxon>
        <taxon>Ecdysozoa</taxon>
        <taxon>Nematoda</taxon>
        <taxon>Chromadorea</taxon>
        <taxon>Rhabditida</taxon>
        <taxon>Rhabditina</taxon>
        <taxon>Diplogasteromorpha</taxon>
        <taxon>Diplogasteroidea</taxon>
        <taxon>Neodiplogasteridae</taxon>
        <taxon>Pristionchus</taxon>
    </lineage>
</organism>
<dbReference type="PANTHER" id="PTHR24284">
    <property type="entry name" value="CYTOCHROME P450 FAMILY"/>
    <property type="match status" value="1"/>
</dbReference>
<evidence type="ECO:0000313" key="5">
    <source>
        <dbReference type="EMBL" id="GMT21670.1"/>
    </source>
</evidence>
<dbReference type="InterPro" id="IPR001128">
    <property type="entry name" value="Cyt_P450"/>
</dbReference>
<protein>
    <recommendedName>
        <fullName evidence="7">Cytochrome P450</fullName>
    </recommendedName>
</protein>
<keyword evidence="3 4" id="KW-0408">Iron</keyword>
<accession>A0AAV5VSW8</accession>
<keyword evidence="3 4" id="KW-0479">Metal-binding</keyword>
<reference evidence="5" key="1">
    <citation type="submission" date="2023-10" db="EMBL/GenBank/DDBJ databases">
        <title>Genome assembly of Pristionchus species.</title>
        <authorList>
            <person name="Yoshida K."/>
            <person name="Sommer R.J."/>
        </authorList>
    </citation>
    <scope>NUCLEOTIDE SEQUENCE</scope>
    <source>
        <strain evidence="5">RS5133</strain>
    </source>
</reference>
<gene>
    <name evidence="5" type="ORF">PFISCL1PPCAC_12967</name>
</gene>
<keyword evidence="2 4" id="KW-0503">Monooxygenase</keyword>
<keyword evidence="4" id="KW-0560">Oxidoreductase</keyword>
<evidence type="ECO:0000313" key="6">
    <source>
        <dbReference type="Proteomes" id="UP001432322"/>
    </source>
</evidence>
<dbReference type="SUPFAM" id="SSF48264">
    <property type="entry name" value="Cytochrome P450"/>
    <property type="match status" value="1"/>
</dbReference>
<feature type="binding site" description="axial binding residue" evidence="3">
    <location>
        <position position="143"/>
    </location>
    <ligand>
        <name>heme</name>
        <dbReference type="ChEBI" id="CHEBI:30413"/>
    </ligand>
    <ligandPart>
        <name>Fe</name>
        <dbReference type="ChEBI" id="CHEBI:18248"/>
    </ligandPart>
</feature>
<comment type="caution">
    <text evidence="5">The sequence shown here is derived from an EMBL/GenBank/DDBJ whole genome shotgun (WGS) entry which is preliminary data.</text>
</comment>
<evidence type="ECO:0000256" key="4">
    <source>
        <dbReference type="RuleBase" id="RU000461"/>
    </source>
</evidence>
<proteinExistence type="inferred from homology"/>
<sequence length="194" mass="22105">MAGMETTSTTLRWALLILMDNPDKQEKIRDELLSVVGRSRRLTMADKPKLPYFVAAINELQRVANMLPFIFFHRCTEGTVIGGKFIPEDTLTFPQIFSVMKEDAVFERPEEFLPERFLAEDGKTVNRATLERMVAFGLGKRQCVGEGLARLEMFLVLGSILLHYRLEPTEPIDMTPQFGQVLNPKPFKCRVAPL</sequence>
<dbReference type="InterPro" id="IPR002401">
    <property type="entry name" value="Cyt_P450_E_grp-I"/>
</dbReference>
<dbReference type="PRINTS" id="PR00463">
    <property type="entry name" value="EP450I"/>
</dbReference>
<dbReference type="GO" id="GO:0020037">
    <property type="term" value="F:heme binding"/>
    <property type="evidence" value="ECO:0007669"/>
    <property type="project" value="InterPro"/>
</dbReference>
<dbReference type="Gene3D" id="1.10.630.10">
    <property type="entry name" value="Cytochrome P450"/>
    <property type="match status" value="1"/>
</dbReference>
<keyword evidence="3 4" id="KW-0349">Heme</keyword>
<dbReference type="AlphaFoldDB" id="A0AAV5VSW8"/>
<dbReference type="InterPro" id="IPR017972">
    <property type="entry name" value="Cyt_P450_CS"/>
</dbReference>
<keyword evidence="6" id="KW-1185">Reference proteome</keyword>
<dbReference type="Proteomes" id="UP001432322">
    <property type="component" value="Unassembled WGS sequence"/>
</dbReference>
<evidence type="ECO:0000256" key="1">
    <source>
        <dbReference type="ARBA" id="ARBA00010617"/>
    </source>
</evidence>
<dbReference type="PANTHER" id="PTHR24284:SF1">
    <property type="entry name" value="CYTOCHROME P450 FAMILY"/>
    <property type="match status" value="1"/>
</dbReference>
<comment type="cofactor">
    <cofactor evidence="3">
        <name>heme</name>
        <dbReference type="ChEBI" id="CHEBI:30413"/>
    </cofactor>
</comment>
<comment type="similarity">
    <text evidence="1 4">Belongs to the cytochrome P450 family.</text>
</comment>
<evidence type="ECO:0000256" key="3">
    <source>
        <dbReference type="PIRSR" id="PIRSR602401-1"/>
    </source>
</evidence>
<name>A0AAV5VSW8_9BILA</name>
<dbReference type="PRINTS" id="PR00385">
    <property type="entry name" value="P450"/>
</dbReference>
<dbReference type="InterPro" id="IPR036396">
    <property type="entry name" value="Cyt_P450_sf"/>
</dbReference>
<evidence type="ECO:0000256" key="2">
    <source>
        <dbReference type="ARBA" id="ARBA00023033"/>
    </source>
</evidence>
<dbReference type="Pfam" id="PF00067">
    <property type="entry name" value="p450"/>
    <property type="match status" value="1"/>
</dbReference>
<dbReference type="EMBL" id="BTSY01000004">
    <property type="protein sequence ID" value="GMT21670.1"/>
    <property type="molecule type" value="Genomic_DNA"/>
</dbReference>
<evidence type="ECO:0008006" key="7">
    <source>
        <dbReference type="Google" id="ProtNLM"/>
    </source>
</evidence>
<dbReference type="GO" id="GO:0005506">
    <property type="term" value="F:iron ion binding"/>
    <property type="evidence" value="ECO:0007669"/>
    <property type="project" value="InterPro"/>
</dbReference>
<dbReference type="PROSITE" id="PS00086">
    <property type="entry name" value="CYTOCHROME_P450"/>
    <property type="match status" value="1"/>
</dbReference>